<comment type="caution">
    <text evidence="1">The sequence shown here is derived from an EMBL/GenBank/DDBJ whole genome shotgun (WGS) entry which is preliminary data.</text>
</comment>
<reference evidence="1" key="1">
    <citation type="submission" date="2023-04" db="EMBL/GenBank/DDBJ databases">
        <title>Draft Genome sequencing of Naganishia species isolated from polar environments using Oxford Nanopore Technology.</title>
        <authorList>
            <person name="Leo P."/>
            <person name="Venkateswaran K."/>
        </authorList>
    </citation>
    <scope>NUCLEOTIDE SEQUENCE</scope>
    <source>
        <strain evidence="1">MNA-CCFEE 5261</strain>
    </source>
</reference>
<evidence type="ECO:0000313" key="1">
    <source>
        <dbReference type="EMBL" id="KAJ9104793.1"/>
    </source>
</evidence>
<proteinExistence type="predicted"/>
<gene>
    <name evidence="1" type="ORF">QFC19_003934</name>
</gene>
<dbReference type="Proteomes" id="UP001241377">
    <property type="component" value="Unassembled WGS sequence"/>
</dbReference>
<organism evidence="1 2">
    <name type="scientific">Naganishia cerealis</name>
    <dbReference type="NCBI Taxonomy" id="610337"/>
    <lineage>
        <taxon>Eukaryota</taxon>
        <taxon>Fungi</taxon>
        <taxon>Dikarya</taxon>
        <taxon>Basidiomycota</taxon>
        <taxon>Agaricomycotina</taxon>
        <taxon>Tremellomycetes</taxon>
        <taxon>Filobasidiales</taxon>
        <taxon>Filobasidiaceae</taxon>
        <taxon>Naganishia</taxon>
    </lineage>
</organism>
<sequence>MSAKSFASTLIETPALHQDMPIFPHTSLEVNVEDEEGERGFDNTENYGSDGSVGIEAKKGRKSHTVAATNGKSVTELKKKYENATREVSDLSNEPRLYLGKMQSFRIPSHMTDVTLRADIPDESRPSLNTPPNASALTSITSSESKSKKEHEETLQGLGLGLACLNKNSDADASWQADMERLEKIIDAAENTGDRSTPKRSGEGKQQALEA</sequence>
<name>A0ACC2W083_9TREE</name>
<accession>A0ACC2W083</accession>
<protein>
    <submittedName>
        <fullName evidence="1">Uncharacterized protein</fullName>
    </submittedName>
</protein>
<dbReference type="EMBL" id="JASBWR010000039">
    <property type="protein sequence ID" value="KAJ9104793.1"/>
    <property type="molecule type" value="Genomic_DNA"/>
</dbReference>
<evidence type="ECO:0000313" key="2">
    <source>
        <dbReference type="Proteomes" id="UP001241377"/>
    </source>
</evidence>
<keyword evidence="2" id="KW-1185">Reference proteome</keyword>